<protein>
    <submittedName>
        <fullName evidence="1">Uncharacterized protein</fullName>
    </submittedName>
</protein>
<feature type="non-terminal residue" evidence="1">
    <location>
        <position position="61"/>
    </location>
</feature>
<name>A0A4Y2DKI9_ARAVE</name>
<organism evidence="1 2">
    <name type="scientific">Araneus ventricosus</name>
    <name type="common">Orbweaver spider</name>
    <name type="synonym">Epeira ventricosa</name>
    <dbReference type="NCBI Taxonomy" id="182803"/>
    <lineage>
        <taxon>Eukaryota</taxon>
        <taxon>Metazoa</taxon>
        <taxon>Ecdysozoa</taxon>
        <taxon>Arthropoda</taxon>
        <taxon>Chelicerata</taxon>
        <taxon>Arachnida</taxon>
        <taxon>Araneae</taxon>
        <taxon>Araneomorphae</taxon>
        <taxon>Entelegynae</taxon>
        <taxon>Araneoidea</taxon>
        <taxon>Araneidae</taxon>
        <taxon>Araneus</taxon>
    </lineage>
</organism>
<gene>
    <name evidence="1" type="ORF">AVEN_94881_1</name>
</gene>
<comment type="caution">
    <text evidence="1">The sequence shown here is derived from an EMBL/GenBank/DDBJ whole genome shotgun (WGS) entry which is preliminary data.</text>
</comment>
<dbReference type="EMBL" id="BGPR01167102">
    <property type="protein sequence ID" value="GBM17340.1"/>
    <property type="molecule type" value="Genomic_DNA"/>
</dbReference>
<proteinExistence type="predicted"/>
<evidence type="ECO:0000313" key="1">
    <source>
        <dbReference type="EMBL" id="GBM17340.1"/>
    </source>
</evidence>
<dbReference type="Proteomes" id="UP000499080">
    <property type="component" value="Unassembled WGS sequence"/>
</dbReference>
<reference evidence="1 2" key="1">
    <citation type="journal article" date="2019" name="Sci. Rep.">
        <title>Orb-weaving spider Araneus ventricosus genome elucidates the spidroin gene catalogue.</title>
        <authorList>
            <person name="Kono N."/>
            <person name="Nakamura H."/>
            <person name="Ohtoshi R."/>
            <person name="Moran D.A.P."/>
            <person name="Shinohara A."/>
            <person name="Yoshida Y."/>
            <person name="Fujiwara M."/>
            <person name="Mori M."/>
            <person name="Tomita M."/>
            <person name="Arakawa K."/>
        </authorList>
    </citation>
    <scope>NUCLEOTIDE SEQUENCE [LARGE SCALE GENOMIC DNA]</scope>
</reference>
<evidence type="ECO:0000313" key="2">
    <source>
        <dbReference type="Proteomes" id="UP000499080"/>
    </source>
</evidence>
<accession>A0A4Y2DKI9</accession>
<keyword evidence="2" id="KW-1185">Reference proteome</keyword>
<sequence length="61" mass="7082">MNLLRQEWKVTVETLAKQTNNPMCTPLKPDVNQLEVFHTSDWTAGKNTDLWRETVVQTAPR</sequence>
<dbReference type="AlphaFoldDB" id="A0A4Y2DKI9"/>